<gene>
    <name evidence="2" type="ORF">GCM10022416_22540</name>
</gene>
<evidence type="ECO:0000313" key="2">
    <source>
        <dbReference type="EMBL" id="GAA4137742.1"/>
    </source>
</evidence>
<proteinExistence type="predicted"/>
<sequence>MAGVVGWYSARAVAHTEDTSLNAPFNGNANGPDRLGLQASATNADARRRGDPGLRPHPKASTAVQSPTDPASNRSRLPQPGDR</sequence>
<feature type="compositionally biased region" description="Basic and acidic residues" evidence="1">
    <location>
        <begin position="45"/>
        <end position="54"/>
    </location>
</feature>
<feature type="compositionally biased region" description="Polar residues" evidence="1">
    <location>
        <begin position="19"/>
        <end position="29"/>
    </location>
</feature>
<dbReference type="EMBL" id="BAABDO010000024">
    <property type="protein sequence ID" value="GAA4137742.1"/>
    <property type="molecule type" value="Genomic_DNA"/>
</dbReference>
<organism evidence="2 3">
    <name type="scientific">Actinomadura keratinilytica</name>
    <dbReference type="NCBI Taxonomy" id="547461"/>
    <lineage>
        <taxon>Bacteria</taxon>
        <taxon>Bacillati</taxon>
        <taxon>Actinomycetota</taxon>
        <taxon>Actinomycetes</taxon>
        <taxon>Streptosporangiales</taxon>
        <taxon>Thermomonosporaceae</taxon>
        <taxon>Actinomadura</taxon>
    </lineage>
</organism>
<comment type="caution">
    <text evidence="2">The sequence shown here is derived from an EMBL/GenBank/DDBJ whole genome shotgun (WGS) entry which is preliminary data.</text>
</comment>
<dbReference type="RefSeq" id="WP_345020211.1">
    <property type="nucleotide sequence ID" value="NZ_BAABDO010000024.1"/>
</dbReference>
<evidence type="ECO:0000256" key="1">
    <source>
        <dbReference type="SAM" id="MobiDB-lite"/>
    </source>
</evidence>
<protein>
    <submittedName>
        <fullName evidence="2">Uncharacterized protein</fullName>
    </submittedName>
</protein>
<accession>A0ABP7YKR7</accession>
<name>A0ABP7YKR7_9ACTN</name>
<feature type="compositionally biased region" description="Polar residues" evidence="1">
    <location>
        <begin position="62"/>
        <end position="76"/>
    </location>
</feature>
<feature type="region of interest" description="Disordered" evidence="1">
    <location>
        <begin position="17"/>
        <end position="83"/>
    </location>
</feature>
<evidence type="ECO:0000313" key="3">
    <source>
        <dbReference type="Proteomes" id="UP001500266"/>
    </source>
</evidence>
<keyword evidence="3" id="KW-1185">Reference proteome</keyword>
<reference evidence="3" key="1">
    <citation type="journal article" date="2019" name="Int. J. Syst. Evol. Microbiol.">
        <title>The Global Catalogue of Microorganisms (GCM) 10K type strain sequencing project: providing services to taxonomists for standard genome sequencing and annotation.</title>
        <authorList>
            <consortium name="The Broad Institute Genomics Platform"/>
            <consortium name="The Broad Institute Genome Sequencing Center for Infectious Disease"/>
            <person name="Wu L."/>
            <person name="Ma J."/>
        </authorList>
    </citation>
    <scope>NUCLEOTIDE SEQUENCE [LARGE SCALE GENOMIC DNA]</scope>
    <source>
        <strain evidence="3">JCM 17316</strain>
    </source>
</reference>
<dbReference type="Proteomes" id="UP001500266">
    <property type="component" value="Unassembled WGS sequence"/>
</dbReference>